<dbReference type="InterPro" id="IPR036047">
    <property type="entry name" value="F-box-like_dom_sf"/>
</dbReference>
<keyword evidence="3" id="KW-1185">Reference proteome</keyword>
<dbReference type="Pfam" id="PF12937">
    <property type="entry name" value="F-box-like"/>
    <property type="match status" value="1"/>
</dbReference>
<dbReference type="EMBL" id="MNAD01000521">
    <property type="protein sequence ID" value="OJT12124.1"/>
    <property type="molecule type" value="Genomic_DNA"/>
</dbReference>
<dbReference type="OMA" id="GHYWHIL"/>
<name>A0A1M2VWY7_TRAPU</name>
<dbReference type="SUPFAM" id="SSF81383">
    <property type="entry name" value="F-box domain"/>
    <property type="match status" value="1"/>
</dbReference>
<comment type="caution">
    <text evidence="2">The sequence shown here is derived from an EMBL/GenBank/DDBJ whole genome shotgun (WGS) entry which is preliminary data.</text>
</comment>
<dbReference type="STRING" id="154538.A0A1M2VWY7"/>
<dbReference type="Gene3D" id="1.20.1280.50">
    <property type="match status" value="1"/>
</dbReference>
<sequence>MAIWMDFFCQPAHSLNFLEGQASDLVPRCELCALALQEEGGALTRLSTRSWRPQLCPHPAQHDTSRTDSKDIVSNLRRDPTVTVHVVPVEASRNIVLDPYLDESQLPGIHNVPIELTIRIFALVTALENGLCEGWFPTTGVAKLMLVCRHWRNIALSTPSFWRHIDGTRPLRWISLCLERSQGCTLEVSLTLDRQVDPADMLNLVMPHARRIASLYANLSMERGHYWHILRPLFAADMPALERLELVPLRDWDDLRYARQKTWDFGICRAKMPYLRWLSVEQVILPSPRDFWQALRVLKLYGYPSACSIPRSIDDLVDVLARNPQLEELHIRLYTILGEKSIRIPTMLDQGSARRRQPVARVHLPLLHTCSLHAYNEFVEELLCRLELPEDILDVRTIPAPR</sequence>
<proteinExistence type="predicted"/>
<organism evidence="2 3">
    <name type="scientific">Trametes pubescens</name>
    <name type="common">White-rot fungus</name>
    <dbReference type="NCBI Taxonomy" id="154538"/>
    <lineage>
        <taxon>Eukaryota</taxon>
        <taxon>Fungi</taxon>
        <taxon>Dikarya</taxon>
        <taxon>Basidiomycota</taxon>
        <taxon>Agaricomycotina</taxon>
        <taxon>Agaricomycetes</taxon>
        <taxon>Polyporales</taxon>
        <taxon>Polyporaceae</taxon>
        <taxon>Trametes</taxon>
    </lineage>
</organism>
<protein>
    <recommendedName>
        <fullName evidence="1">F-box domain-containing protein</fullName>
    </recommendedName>
</protein>
<evidence type="ECO:0000313" key="2">
    <source>
        <dbReference type="EMBL" id="OJT12124.1"/>
    </source>
</evidence>
<dbReference type="OrthoDB" id="2750723at2759"/>
<accession>A0A1M2VWY7</accession>
<dbReference type="AlphaFoldDB" id="A0A1M2VWY7"/>
<feature type="domain" description="F-box" evidence="1">
    <location>
        <begin position="110"/>
        <end position="166"/>
    </location>
</feature>
<gene>
    <name evidence="2" type="ORF">TRAPUB_11349</name>
</gene>
<reference evidence="2 3" key="1">
    <citation type="submission" date="2016-10" db="EMBL/GenBank/DDBJ databases">
        <title>Genome sequence of the basidiomycete white-rot fungus Trametes pubescens.</title>
        <authorList>
            <person name="Makela M.R."/>
            <person name="Granchi Z."/>
            <person name="Peng M."/>
            <person name="De Vries R.P."/>
            <person name="Grigoriev I."/>
            <person name="Riley R."/>
            <person name="Hilden K."/>
        </authorList>
    </citation>
    <scope>NUCLEOTIDE SEQUENCE [LARGE SCALE GENOMIC DNA]</scope>
    <source>
        <strain evidence="2 3">FBCC735</strain>
    </source>
</reference>
<evidence type="ECO:0000259" key="1">
    <source>
        <dbReference type="Pfam" id="PF12937"/>
    </source>
</evidence>
<dbReference type="InterPro" id="IPR001810">
    <property type="entry name" value="F-box_dom"/>
</dbReference>
<dbReference type="Proteomes" id="UP000184267">
    <property type="component" value="Unassembled WGS sequence"/>
</dbReference>
<evidence type="ECO:0000313" key="3">
    <source>
        <dbReference type="Proteomes" id="UP000184267"/>
    </source>
</evidence>